<evidence type="ECO:0000313" key="1">
    <source>
        <dbReference type="EMBL" id="EMI51688.1"/>
    </source>
</evidence>
<evidence type="ECO:0008006" key="3">
    <source>
        <dbReference type="Google" id="ProtNLM"/>
    </source>
</evidence>
<name>M5U6W3_9BACT</name>
<comment type="caution">
    <text evidence="1">The sequence shown here is derived from an EMBL/GenBank/DDBJ whole genome shotgun (WGS) entry which is preliminary data.</text>
</comment>
<dbReference type="PATRIC" id="fig|1263870.3.peg.7293"/>
<dbReference type="RefSeq" id="WP_008689620.1">
    <property type="nucleotide sequence ID" value="NZ_ANOH01000491.1"/>
</dbReference>
<protein>
    <recommendedName>
        <fullName evidence="3">Translation initiation factor IF-2</fullName>
    </recommendedName>
</protein>
<dbReference type="Proteomes" id="UP000011885">
    <property type="component" value="Unassembled WGS sequence"/>
</dbReference>
<dbReference type="AlphaFoldDB" id="M5U6W3"/>
<proteinExistence type="predicted"/>
<dbReference type="EMBL" id="ANOH01000491">
    <property type="protein sequence ID" value="EMI51688.1"/>
    <property type="molecule type" value="Genomic_DNA"/>
</dbReference>
<sequence>MPARIYALAKEFDVDSSGLVQTVKSIGIAGKGSALASLSDSEVQLLREHLTEQRLAKLRAESEVRRREAEARREAELASELKVESEPAPVRPVAQVHASDSRVVHLINAISTDMMRGIDHFALVELGAVFECALYSQIQSTENQGLRAAIEEAVRNSLLPPTLKSDLLFANRIRNMIVHRRADRFPTSQHVQRAKKYFATAFIDLCKTSGVNRQSLAVLADSNPEVLGVLDDAFNLLD</sequence>
<gene>
    <name evidence="1" type="ORF">RSSM_06877</name>
</gene>
<evidence type="ECO:0000313" key="2">
    <source>
        <dbReference type="Proteomes" id="UP000011885"/>
    </source>
</evidence>
<accession>M5U6W3</accession>
<keyword evidence="2" id="KW-1185">Reference proteome</keyword>
<dbReference type="Gene3D" id="1.10.10.2480">
    <property type="match status" value="1"/>
</dbReference>
<reference evidence="1 2" key="1">
    <citation type="journal article" date="2013" name="Mar. Genomics">
        <title>Expression of sulfatases in Rhodopirellula baltica and the diversity of sulfatases in the genus Rhodopirellula.</title>
        <authorList>
            <person name="Wegner C.E."/>
            <person name="Richter-Heitmann T."/>
            <person name="Klindworth A."/>
            <person name="Klockow C."/>
            <person name="Richter M."/>
            <person name="Achstetter T."/>
            <person name="Glockner F.O."/>
            <person name="Harder J."/>
        </authorList>
    </citation>
    <scope>NUCLEOTIDE SEQUENCE [LARGE SCALE GENOMIC DNA]</scope>
    <source>
        <strain evidence="1 2">SM41</strain>
    </source>
</reference>
<organism evidence="1 2">
    <name type="scientific">Rhodopirellula sallentina SM41</name>
    <dbReference type="NCBI Taxonomy" id="1263870"/>
    <lineage>
        <taxon>Bacteria</taxon>
        <taxon>Pseudomonadati</taxon>
        <taxon>Planctomycetota</taxon>
        <taxon>Planctomycetia</taxon>
        <taxon>Pirellulales</taxon>
        <taxon>Pirellulaceae</taxon>
        <taxon>Rhodopirellula</taxon>
    </lineage>
</organism>